<evidence type="ECO:0000256" key="4">
    <source>
        <dbReference type="ARBA" id="ARBA00022561"/>
    </source>
</evidence>
<evidence type="ECO:0000256" key="5">
    <source>
        <dbReference type="ARBA" id="ARBA00022844"/>
    </source>
</evidence>
<feature type="region of interest" description="Disordered" evidence="7">
    <location>
        <begin position="577"/>
        <end position="602"/>
    </location>
</feature>
<evidence type="ECO:0000256" key="1">
    <source>
        <dbReference type="ARBA" id="ARBA00004328"/>
    </source>
</evidence>
<accession>A0AAU7SSN8</accession>
<dbReference type="Pfam" id="PF02956">
    <property type="entry name" value="TT_ORF1"/>
    <property type="match status" value="1"/>
</dbReference>
<feature type="region of interest" description="Disordered" evidence="7">
    <location>
        <begin position="27"/>
        <end position="52"/>
    </location>
</feature>
<keyword evidence="4 6" id="KW-0167">Capsid protein</keyword>
<organism evidence="8">
    <name type="scientific">Gammatorquevirus 001A</name>
    <dbReference type="NCBI Taxonomy" id="3163413"/>
    <lineage>
        <taxon>Viruses</taxon>
        <taxon>Monodnaviria</taxon>
        <taxon>Shotokuvirae</taxon>
        <taxon>Commensaviricota</taxon>
        <taxon>Cardeaviricetes</taxon>
        <taxon>Sanitavirales</taxon>
        <taxon>Anelloviridae</taxon>
        <taxon>Gammatorquevirus</taxon>
    </lineage>
</organism>
<dbReference type="GO" id="GO:0039615">
    <property type="term" value="C:T=1 icosahedral viral capsid"/>
    <property type="evidence" value="ECO:0007669"/>
    <property type="project" value="UniProtKB-UniRule"/>
</dbReference>
<keyword evidence="3 6" id="KW-1140">T=1 icosahedral capsid protein</keyword>
<dbReference type="InterPro" id="IPR004219">
    <property type="entry name" value="TTvirus_Unk"/>
</dbReference>
<proteinExistence type="inferred from homology"/>
<comment type="function">
    <text evidence="6">Self-assembles to form an icosahedral capsid.</text>
</comment>
<evidence type="ECO:0000256" key="7">
    <source>
        <dbReference type="SAM" id="MobiDB-lite"/>
    </source>
</evidence>
<evidence type="ECO:0000256" key="2">
    <source>
        <dbReference type="ARBA" id="ARBA00006131"/>
    </source>
</evidence>
<sequence>MPFWWRRRRKPWWGRFRYRKRFYKNRRRRRRRIPRRRTRRTTRRRHRRRRKVRRKLQKISIKQWQPDRIVKCKIKGYSCLVLGAEGRQMYCYTNEASDYPQPKAPGGGGFGCETITLKWLFQEYLRHNNIWTKSNDYTDLCRYTGCKITIYRHPTVDFVVFYDRQPPFDINKFTYPELQPQNVMLRRKKRVILSRLTNPHGKLKHIIKIKPPKQLITKWFFQKDFCSYGLLKLCASAADFNYARISPLAQSTILTVLALNMNFYQNSDWATTKTQQPYRNITTQKLPLYFTYTDKQGRDQTFTYNPENASGQEDTKKYYYSINRETGLFSPQVLLAKKVSVSPTPTEPGLGSLPLITLRYNPQEDTGHGNEVYLTSILTGHYNKPSISTDYSFNGVPLYVAFYGFWNYLQIYSHNKGFYKSYMFVVKSEALKPLSVATPEKYFPILDADFVYGKLPWDEYISADIKKLWYPTAERQQVIINQIVESGPFMPKLSNIKYSTWELNYKYEFFFKWGGPYTTDQPVEDPCTRNKYNVPDTLQQSIQITDPEKNKTEGILHDWDFRRGFITQTALKRMSQNLPIDSSLESDDSESPKKKRKITKELPFQQKKEEKIQKCLLSLCEEPTYQETPETLQQFILQQRQQQRELKHSILQLLTHLKKGQTCMELQTGLLE</sequence>
<keyword evidence="5 6" id="KW-0946">Virion</keyword>
<comment type="subcellular location">
    <subcellularLocation>
        <location evidence="1 6">Virion</location>
    </subcellularLocation>
</comment>
<dbReference type="EMBL" id="PP857090">
    <property type="protein sequence ID" value="XBU06637.1"/>
    <property type="molecule type" value="Genomic_DNA"/>
</dbReference>
<comment type="similarity">
    <text evidence="2 6">Belongs to the anelloviridae capsid protein family.</text>
</comment>
<evidence type="ECO:0000256" key="3">
    <source>
        <dbReference type="ARBA" id="ARBA00022431"/>
    </source>
</evidence>
<reference evidence="8" key="1">
    <citation type="submission" date="2024-05" db="EMBL/GenBank/DDBJ databases">
        <authorList>
            <person name="Laubscher F."/>
            <person name="Chudzinski V."/>
            <person name="Cordey S."/>
            <person name="Hosszu-Fellous K."/>
            <person name="Kaiser L."/>
        </authorList>
    </citation>
    <scope>NUCLEOTIDE SEQUENCE</scope>
    <source>
        <strain evidence="8">1047D4-2</strain>
    </source>
</reference>
<name>A0AAU7SSN8_9VIRU</name>
<evidence type="ECO:0000313" key="8">
    <source>
        <dbReference type="EMBL" id="XBU06637.1"/>
    </source>
</evidence>
<evidence type="ECO:0000256" key="6">
    <source>
        <dbReference type="RuleBase" id="RU361230"/>
    </source>
</evidence>
<protein>
    <recommendedName>
        <fullName evidence="6">Capsid protein</fullName>
    </recommendedName>
</protein>